<sequence>MVDSATVEYEALINDPLFQRLWAIRQEVESGRADPQLVEQWEELRETVTHIVDSLRATMLGVPASEREQVARAWIEAFCDEHWPRETLH</sequence>
<evidence type="ECO:0000313" key="1">
    <source>
        <dbReference type="EMBL" id="PVM93676.1"/>
    </source>
</evidence>
<dbReference type="RefSeq" id="WP_109099482.1">
    <property type="nucleotide sequence ID" value="NZ_QDKQ01000016.1"/>
</dbReference>
<organism evidence="1 2">
    <name type="scientific">Caulobacter endophyticus</name>
    <dbReference type="NCBI Taxonomy" id="2172652"/>
    <lineage>
        <taxon>Bacteria</taxon>
        <taxon>Pseudomonadati</taxon>
        <taxon>Pseudomonadota</taxon>
        <taxon>Alphaproteobacteria</taxon>
        <taxon>Caulobacterales</taxon>
        <taxon>Caulobacteraceae</taxon>
        <taxon>Caulobacter</taxon>
    </lineage>
</organism>
<dbReference type="EMBL" id="QDKQ01000016">
    <property type="protein sequence ID" value="PVM93676.1"/>
    <property type="molecule type" value="Genomic_DNA"/>
</dbReference>
<dbReference type="OrthoDB" id="7191204at2"/>
<dbReference type="Proteomes" id="UP000245073">
    <property type="component" value="Unassembled WGS sequence"/>
</dbReference>
<evidence type="ECO:0000313" key="2">
    <source>
        <dbReference type="Proteomes" id="UP000245073"/>
    </source>
</evidence>
<keyword evidence="2" id="KW-1185">Reference proteome</keyword>
<accession>A0A2T9KCJ7</accession>
<comment type="caution">
    <text evidence="1">The sequence shown here is derived from an EMBL/GenBank/DDBJ whole genome shotgun (WGS) entry which is preliminary data.</text>
</comment>
<name>A0A2T9KCJ7_9CAUL</name>
<proteinExistence type="predicted"/>
<gene>
    <name evidence="1" type="ORF">DDF67_03070</name>
</gene>
<protein>
    <submittedName>
        <fullName evidence="1">Uncharacterized protein</fullName>
    </submittedName>
</protein>
<dbReference type="AlphaFoldDB" id="A0A2T9KCJ7"/>
<reference evidence="1 2" key="1">
    <citation type="submission" date="2018-04" db="EMBL/GenBank/DDBJ databases">
        <title>The genome sequence of Caulobacter sp. 744.</title>
        <authorList>
            <person name="Gao J."/>
            <person name="Sun J."/>
        </authorList>
    </citation>
    <scope>NUCLEOTIDE SEQUENCE [LARGE SCALE GENOMIC DNA]</scope>
    <source>
        <strain evidence="1 2">774</strain>
    </source>
</reference>